<organism evidence="1">
    <name type="scientific">Dunaliella tertiolecta</name>
    <name type="common">Green alga</name>
    <dbReference type="NCBI Taxonomy" id="3047"/>
    <lineage>
        <taxon>Eukaryota</taxon>
        <taxon>Viridiplantae</taxon>
        <taxon>Chlorophyta</taxon>
        <taxon>core chlorophytes</taxon>
        <taxon>Chlorophyceae</taxon>
        <taxon>CS clade</taxon>
        <taxon>Chlamydomonadales</taxon>
        <taxon>Dunaliellaceae</taxon>
        <taxon>Dunaliella</taxon>
    </lineage>
</organism>
<evidence type="ECO:0000313" key="1">
    <source>
        <dbReference type="EMBL" id="CAE0486351.1"/>
    </source>
</evidence>
<proteinExistence type="predicted"/>
<dbReference type="EMBL" id="HBIP01003193">
    <property type="protein sequence ID" value="CAE0486351.1"/>
    <property type="molecule type" value="Transcribed_RNA"/>
</dbReference>
<sequence>MRAVVQHEDSCQGILTVSFLHMLTGGSALIRMVSSQPSPKVDVRSSTLISTLMNHRCTLVSLVPLTPPKYPTKIFVPSTPPNAFHRACKLQGCILQACVNPLDSASLFSALTLVSREVWTG</sequence>
<name>A0A7S3VHK2_DUNTE</name>
<reference evidence="1" key="1">
    <citation type="submission" date="2021-01" db="EMBL/GenBank/DDBJ databases">
        <authorList>
            <person name="Corre E."/>
            <person name="Pelletier E."/>
            <person name="Niang G."/>
            <person name="Scheremetjew M."/>
            <person name="Finn R."/>
            <person name="Kale V."/>
            <person name="Holt S."/>
            <person name="Cochrane G."/>
            <person name="Meng A."/>
            <person name="Brown T."/>
            <person name="Cohen L."/>
        </authorList>
    </citation>
    <scope>NUCLEOTIDE SEQUENCE</scope>
    <source>
        <strain evidence="1">CCMP1320</strain>
    </source>
</reference>
<gene>
    <name evidence="1" type="ORF">DTER00134_LOCUS1390</name>
</gene>
<protein>
    <submittedName>
        <fullName evidence="1">Uncharacterized protein</fullName>
    </submittedName>
</protein>
<dbReference type="AlphaFoldDB" id="A0A7S3VHK2"/>
<accession>A0A7S3VHK2</accession>